<dbReference type="Pfam" id="PF00467">
    <property type="entry name" value="KOW"/>
    <property type="match status" value="1"/>
</dbReference>
<dbReference type="InterPro" id="IPR014722">
    <property type="entry name" value="Rib_uL2_dom2"/>
</dbReference>
<comment type="similarity">
    <text evidence="3 10 11">Belongs to the universal ribosomal protein uL24 family.</text>
</comment>
<organism evidence="13">
    <name type="scientific">Pseudictyota dubia</name>
    <dbReference type="NCBI Taxonomy" id="2749911"/>
    <lineage>
        <taxon>Eukaryota</taxon>
        <taxon>Sar</taxon>
        <taxon>Stramenopiles</taxon>
        <taxon>Ochrophyta</taxon>
        <taxon>Bacillariophyta</taxon>
        <taxon>Mediophyceae</taxon>
        <taxon>Biddulphiophycidae</taxon>
        <taxon>Eupodiscales</taxon>
        <taxon>Odontellaceae</taxon>
        <taxon>Pseudictyota</taxon>
    </lineage>
</organism>
<evidence type="ECO:0000256" key="5">
    <source>
        <dbReference type="ARBA" id="ARBA00022528"/>
    </source>
</evidence>
<dbReference type="InterPro" id="IPR005825">
    <property type="entry name" value="Ribosomal_uL24_CS"/>
</dbReference>
<dbReference type="GO" id="GO:0019843">
    <property type="term" value="F:rRNA binding"/>
    <property type="evidence" value="ECO:0007669"/>
    <property type="project" value="UniProtKB-UniRule"/>
</dbReference>
<dbReference type="InterPro" id="IPR005824">
    <property type="entry name" value="KOW"/>
</dbReference>
<dbReference type="GO" id="GO:0003735">
    <property type="term" value="F:structural constituent of ribosome"/>
    <property type="evidence" value="ECO:0007669"/>
    <property type="project" value="InterPro"/>
</dbReference>
<dbReference type="InterPro" id="IPR003256">
    <property type="entry name" value="Ribosomal_uL24"/>
</dbReference>
<dbReference type="CDD" id="cd06089">
    <property type="entry name" value="KOW_RPL26"/>
    <property type="match status" value="1"/>
</dbReference>
<dbReference type="NCBIfam" id="TIGR01079">
    <property type="entry name" value="rplX_bact"/>
    <property type="match status" value="1"/>
</dbReference>
<gene>
    <name evidence="10 13" type="primary">rpl24</name>
</gene>
<comment type="subunit">
    <text evidence="4 10">Part of the 50S ribosomal subunit.</text>
</comment>
<evidence type="ECO:0000256" key="8">
    <source>
        <dbReference type="ARBA" id="ARBA00023274"/>
    </source>
</evidence>
<sequence>MGRQQKMHIKIGDNVKIITGFDKNKTGKVIKVDQNTGKIVVKGINFKFKHIKPSAENEVGEIKQFEAPIHHSNVKLNLTES</sequence>
<evidence type="ECO:0000256" key="3">
    <source>
        <dbReference type="ARBA" id="ARBA00010618"/>
    </source>
</evidence>
<keyword evidence="7 10" id="KW-0689">Ribosomal protein</keyword>
<reference evidence="13" key="1">
    <citation type="journal article" date="2018" name="Adv. Bot. Res.">
        <title>Evolution of the Plastid Genomes in Diatoms.</title>
        <authorList>
            <person name="Yu M."/>
            <person name="Ashworth M.P."/>
            <person name="Hajrah N.H."/>
            <person name="Khiyami M.A."/>
            <person name="Sabir M.J."/>
            <person name="Alhebshi A.M."/>
            <person name="Al-Malki A.L."/>
            <person name="Sabir J.S.M."/>
            <person name="Theriot E.C."/>
            <person name="Jansen R.K."/>
        </authorList>
    </citation>
    <scope>NUCLEOTIDE SEQUENCE</scope>
</reference>
<evidence type="ECO:0000256" key="10">
    <source>
        <dbReference type="HAMAP-Rule" id="MF_01326"/>
    </source>
</evidence>
<evidence type="ECO:0000313" key="13">
    <source>
        <dbReference type="EMBL" id="AWT39564.1"/>
    </source>
</evidence>
<evidence type="ECO:0000256" key="6">
    <source>
        <dbReference type="ARBA" id="ARBA00022640"/>
    </source>
</evidence>
<evidence type="ECO:0000256" key="11">
    <source>
        <dbReference type="RuleBase" id="RU003477"/>
    </source>
</evidence>
<dbReference type="AlphaFoldDB" id="A0A2U9NR16"/>
<dbReference type="PANTHER" id="PTHR12903">
    <property type="entry name" value="MITOCHONDRIAL RIBOSOMAL PROTEIN L24"/>
    <property type="match status" value="1"/>
</dbReference>
<dbReference type="InterPro" id="IPR057264">
    <property type="entry name" value="Ribosomal_uL24_C"/>
</dbReference>
<dbReference type="GO" id="GO:1990904">
    <property type="term" value="C:ribonucleoprotein complex"/>
    <property type="evidence" value="ECO:0007669"/>
    <property type="project" value="UniProtKB-KW"/>
</dbReference>
<dbReference type="GO" id="GO:0009507">
    <property type="term" value="C:chloroplast"/>
    <property type="evidence" value="ECO:0007669"/>
    <property type="project" value="UniProtKB-SubCell"/>
</dbReference>
<keyword evidence="6 13" id="KW-0934">Plastid</keyword>
<dbReference type="GO" id="GO:0006412">
    <property type="term" value="P:translation"/>
    <property type="evidence" value="ECO:0007669"/>
    <property type="project" value="UniProtKB-UniRule"/>
</dbReference>
<accession>A0A2U9NR16</accession>
<dbReference type="InterPro" id="IPR041988">
    <property type="entry name" value="Ribosomal_uL24_KOW"/>
</dbReference>
<keyword evidence="10" id="KW-0694">RNA-binding</keyword>
<comment type="subcellular location">
    <subcellularLocation>
        <location evidence="2 10">Plastid</location>
        <location evidence="2 10">Chloroplast</location>
    </subcellularLocation>
</comment>
<dbReference type="InterPro" id="IPR008991">
    <property type="entry name" value="Translation_prot_SH3-like_sf"/>
</dbReference>
<dbReference type="RefSeq" id="YP_009496851.1">
    <property type="nucleotide sequence ID" value="NC_038002.1"/>
</dbReference>
<dbReference type="HAMAP" id="MF_01326_B">
    <property type="entry name" value="Ribosomal_uL24_B"/>
    <property type="match status" value="1"/>
</dbReference>
<dbReference type="SMART" id="SM00739">
    <property type="entry name" value="KOW"/>
    <property type="match status" value="1"/>
</dbReference>
<keyword evidence="10" id="KW-0699">rRNA-binding</keyword>
<geneLocation type="chloroplast" evidence="13"/>
<evidence type="ECO:0000256" key="1">
    <source>
        <dbReference type="ARBA" id="ARBA00004072"/>
    </source>
</evidence>
<protein>
    <recommendedName>
        <fullName evidence="9 10">Large ribosomal subunit protein uL24c</fullName>
    </recommendedName>
</protein>
<evidence type="ECO:0000256" key="2">
    <source>
        <dbReference type="ARBA" id="ARBA00004229"/>
    </source>
</evidence>
<dbReference type="GO" id="GO:0005840">
    <property type="term" value="C:ribosome"/>
    <property type="evidence" value="ECO:0007669"/>
    <property type="project" value="UniProtKB-KW"/>
</dbReference>
<evidence type="ECO:0000256" key="9">
    <source>
        <dbReference type="ARBA" id="ARBA00035282"/>
    </source>
</evidence>
<evidence type="ECO:0000256" key="7">
    <source>
        <dbReference type="ARBA" id="ARBA00022980"/>
    </source>
</evidence>
<feature type="domain" description="KOW" evidence="12">
    <location>
        <begin position="8"/>
        <end position="35"/>
    </location>
</feature>
<dbReference type="GeneID" id="36959294"/>
<evidence type="ECO:0000256" key="4">
    <source>
        <dbReference type="ARBA" id="ARBA00011838"/>
    </source>
</evidence>
<proteinExistence type="inferred from homology"/>
<dbReference type="SUPFAM" id="SSF50104">
    <property type="entry name" value="Translation proteins SH3-like domain"/>
    <property type="match status" value="1"/>
</dbReference>
<dbReference type="Gene3D" id="2.30.30.30">
    <property type="match status" value="1"/>
</dbReference>
<evidence type="ECO:0000259" key="12">
    <source>
        <dbReference type="SMART" id="SM00739"/>
    </source>
</evidence>
<comment type="function">
    <text evidence="1 10">One of two assembly initiator proteins, it binds directly to the 5'-end of the 23S rRNA, where it nucleates assembly of the 50S subunit.</text>
</comment>
<name>A0A2U9NR16_9STRA</name>
<dbReference type="PROSITE" id="PS01108">
    <property type="entry name" value="RIBOSOMAL_L24"/>
    <property type="match status" value="1"/>
</dbReference>
<keyword evidence="8 10" id="KW-0687">Ribonucleoprotein</keyword>
<keyword evidence="5 13" id="KW-0150">Chloroplast</keyword>
<dbReference type="Pfam" id="PF17136">
    <property type="entry name" value="ribosomal_L24"/>
    <property type="match status" value="1"/>
</dbReference>
<dbReference type="EMBL" id="MG755801">
    <property type="protein sequence ID" value="AWT39564.1"/>
    <property type="molecule type" value="Genomic_DNA"/>
</dbReference>